<dbReference type="AlphaFoldDB" id="X0WE91"/>
<dbReference type="GO" id="GO:0004721">
    <property type="term" value="F:phosphoprotein phosphatase activity"/>
    <property type="evidence" value="ECO:0007669"/>
    <property type="project" value="InterPro"/>
</dbReference>
<feature type="non-terminal residue" evidence="1">
    <location>
        <position position="1"/>
    </location>
</feature>
<reference evidence="1" key="1">
    <citation type="journal article" date="2014" name="Front. Microbiol.">
        <title>High frequency of phylogenetically diverse reductive dehalogenase-homologous genes in deep subseafloor sedimentary metagenomes.</title>
        <authorList>
            <person name="Kawai M."/>
            <person name="Futagami T."/>
            <person name="Toyoda A."/>
            <person name="Takaki Y."/>
            <person name="Nishi S."/>
            <person name="Hori S."/>
            <person name="Arai W."/>
            <person name="Tsubouchi T."/>
            <person name="Morono Y."/>
            <person name="Uchiyama I."/>
            <person name="Ito T."/>
            <person name="Fujiyama A."/>
            <person name="Inagaki F."/>
            <person name="Takami H."/>
        </authorList>
    </citation>
    <scope>NUCLEOTIDE SEQUENCE</scope>
    <source>
        <strain evidence="1">Expedition CK06-06</strain>
    </source>
</reference>
<accession>X0WE91</accession>
<sequence length="121" mass="13461">SRISEPENLPLVFHCSAGKDRAGVCAALILLSLDVPEETIVYDHSLSNLFLADWLKTAYAHIESFGIEAKKVESYFTAPRDAMVSLLKHIQETYGSAENYLKVKAGISNRTIAQLKHELLE</sequence>
<dbReference type="InterPro" id="IPR026893">
    <property type="entry name" value="Tyr/Ser_Pase_IphP-type"/>
</dbReference>
<evidence type="ECO:0008006" key="2">
    <source>
        <dbReference type="Google" id="ProtNLM"/>
    </source>
</evidence>
<dbReference type="SUPFAM" id="SSF52799">
    <property type="entry name" value="(Phosphotyrosine protein) phosphatases II"/>
    <property type="match status" value="1"/>
</dbReference>
<protein>
    <recommendedName>
        <fullName evidence="2">Tyrosine specific protein phosphatases domain-containing protein</fullName>
    </recommendedName>
</protein>
<dbReference type="Gene3D" id="3.90.190.10">
    <property type="entry name" value="Protein tyrosine phosphatase superfamily"/>
    <property type="match status" value="1"/>
</dbReference>
<organism evidence="1">
    <name type="scientific">marine sediment metagenome</name>
    <dbReference type="NCBI Taxonomy" id="412755"/>
    <lineage>
        <taxon>unclassified sequences</taxon>
        <taxon>metagenomes</taxon>
        <taxon>ecological metagenomes</taxon>
    </lineage>
</organism>
<gene>
    <name evidence="1" type="ORF">S01H1_37241</name>
</gene>
<evidence type="ECO:0000313" key="1">
    <source>
        <dbReference type="EMBL" id="GAG10986.1"/>
    </source>
</evidence>
<dbReference type="InterPro" id="IPR029021">
    <property type="entry name" value="Prot-tyrosine_phosphatase-like"/>
</dbReference>
<dbReference type="Pfam" id="PF13350">
    <property type="entry name" value="Y_phosphatase3"/>
    <property type="match status" value="1"/>
</dbReference>
<dbReference type="EMBL" id="BARS01023390">
    <property type="protein sequence ID" value="GAG10986.1"/>
    <property type="molecule type" value="Genomic_DNA"/>
</dbReference>
<comment type="caution">
    <text evidence="1">The sequence shown here is derived from an EMBL/GenBank/DDBJ whole genome shotgun (WGS) entry which is preliminary data.</text>
</comment>
<name>X0WE91_9ZZZZ</name>
<proteinExistence type="predicted"/>